<dbReference type="EnsemblMetazoa" id="PPA38608.1">
    <property type="protein sequence ID" value="PPA38608.1"/>
    <property type="gene ID" value="WBGene00276977"/>
</dbReference>
<reference evidence="1" key="2">
    <citation type="submission" date="2022-06" db="UniProtKB">
        <authorList>
            <consortium name="EnsemblMetazoa"/>
        </authorList>
    </citation>
    <scope>IDENTIFICATION</scope>
    <source>
        <strain evidence="1">PS312</strain>
    </source>
</reference>
<dbReference type="SUPFAM" id="SSF47459">
    <property type="entry name" value="HLH, helix-loop-helix DNA-binding domain"/>
    <property type="match status" value="1"/>
</dbReference>
<protein>
    <submittedName>
        <fullName evidence="1">HLH domain containing protein</fullName>
    </submittedName>
</protein>
<dbReference type="PROSITE" id="PS50888">
    <property type="entry name" value="BHLH"/>
    <property type="match status" value="1"/>
</dbReference>
<dbReference type="Proteomes" id="UP000005239">
    <property type="component" value="Unassembled WGS sequence"/>
</dbReference>
<evidence type="ECO:0000313" key="1">
    <source>
        <dbReference type="EnsemblMetazoa" id="PPA38608.1"/>
    </source>
</evidence>
<dbReference type="InterPro" id="IPR011598">
    <property type="entry name" value="bHLH_dom"/>
</dbReference>
<proteinExistence type="predicted"/>
<dbReference type="GO" id="GO:0046983">
    <property type="term" value="F:protein dimerization activity"/>
    <property type="evidence" value="ECO:0007669"/>
    <property type="project" value="InterPro"/>
</dbReference>
<accession>A0A2A6BYG2</accession>
<dbReference type="InterPro" id="IPR036638">
    <property type="entry name" value="HLH_DNA-bd_sf"/>
</dbReference>
<name>A0A2A6BYG2_PRIPA</name>
<organism evidence="1 2">
    <name type="scientific">Pristionchus pacificus</name>
    <name type="common">Parasitic nematode worm</name>
    <dbReference type="NCBI Taxonomy" id="54126"/>
    <lineage>
        <taxon>Eukaryota</taxon>
        <taxon>Metazoa</taxon>
        <taxon>Ecdysozoa</taxon>
        <taxon>Nematoda</taxon>
        <taxon>Chromadorea</taxon>
        <taxon>Rhabditida</taxon>
        <taxon>Rhabditina</taxon>
        <taxon>Diplogasteromorpha</taxon>
        <taxon>Diplogasteroidea</taxon>
        <taxon>Neodiplogasteridae</taxon>
        <taxon>Pristionchus</taxon>
    </lineage>
</organism>
<sequence length="159" mass="18770">MDVPPKYKFPDSHIPLFSPFPFNSSINGNRKIQGNTKKTSTISKKTLEKLRRERMNEWIRRLKDLILRHLNEKERLIRSKKNQLWALHHKWEKADVIELGVELLEETIQSINKNDENIEWKEAKSPSPLFSSLSQPPSIPSIQLPLIHPTNQCEIWRPF</sequence>
<keyword evidence="2" id="KW-1185">Reference proteome</keyword>
<dbReference type="Pfam" id="PF00010">
    <property type="entry name" value="HLH"/>
    <property type="match status" value="1"/>
</dbReference>
<gene>
    <name evidence="1" type="primary">WBGene00276977</name>
</gene>
<dbReference type="AlphaFoldDB" id="A0A2A6BYG2"/>
<reference evidence="2" key="1">
    <citation type="journal article" date="2008" name="Nat. Genet.">
        <title>The Pristionchus pacificus genome provides a unique perspective on nematode lifestyle and parasitism.</title>
        <authorList>
            <person name="Dieterich C."/>
            <person name="Clifton S.W."/>
            <person name="Schuster L.N."/>
            <person name="Chinwalla A."/>
            <person name="Delehaunty K."/>
            <person name="Dinkelacker I."/>
            <person name="Fulton L."/>
            <person name="Fulton R."/>
            <person name="Godfrey J."/>
            <person name="Minx P."/>
            <person name="Mitreva M."/>
            <person name="Roeseler W."/>
            <person name="Tian H."/>
            <person name="Witte H."/>
            <person name="Yang S.P."/>
            <person name="Wilson R.K."/>
            <person name="Sommer R.J."/>
        </authorList>
    </citation>
    <scope>NUCLEOTIDE SEQUENCE [LARGE SCALE GENOMIC DNA]</scope>
    <source>
        <strain evidence="2">PS312</strain>
    </source>
</reference>
<evidence type="ECO:0000313" key="2">
    <source>
        <dbReference type="Proteomes" id="UP000005239"/>
    </source>
</evidence>
<dbReference type="Gene3D" id="4.10.280.10">
    <property type="entry name" value="Helix-loop-helix DNA-binding domain"/>
    <property type="match status" value="1"/>
</dbReference>
<accession>A0A8R1UTJ9</accession>